<evidence type="ECO:0000313" key="7">
    <source>
        <dbReference type="Proteomes" id="UP000646827"/>
    </source>
</evidence>
<dbReference type="Proteomes" id="UP000646827">
    <property type="component" value="Unassembled WGS sequence"/>
</dbReference>
<dbReference type="PANTHER" id="PTHR47659">
    <property type="entry name" value="ZN(II)2CYS6 TRANSCRIPTION FACTOR (EUROFUNG)-RELATED"/>
    <property type="match status" value="1"/>
</dbReference>
<feature type="compositionally biased region" description="Basic and acidic residues" evidence="3">
    <location>
        <begin position="404"/>
        <end position="421"/>
    </location>
</feature>
<feature type="domain" description="PAS" evidence="5">
    <location>
        <begin position="473"/>
        <end position="516"/>
    </location>
</feature>
<dbReference type="PROSITE" id="PS50112">
    <property type="entry name" value="PAS"/>
    <property type="match status" value="1"/>
</dbReference>
<feature type="compositionally biased region" description="Low complexity" evidence="3">
    <location>
        <begin position="787"/>
        <end position="829"/>
    </location>
</feature>
<evidence type="ECO:0000256" key="3">
    <source>
        <dbReference type="SAM" id="MobiDB-lite"/>
    </source>
</evidence>
<gene>
    <name evidence="6" type="ORF">INT45_010773</name>
</gene>
<dbReference type="SMART" id="SM00066">
    <property type="entry name" value="GAL4"/>
    <property type="match status" value="1"/>
</dbReference>
<feature type="compositionally biased region" description="Low complexity" evidence="3">
    <location>
        <begin position="437"/>
        <end position="448"/>
    </location>
</feature>
<evidence type="ECO:0000256" key="2">
    <source>
        <dbReference type="ARBA" id="ARBA00023242"/>
    </source>
</evidence>
<dbReference type="PROSITE" id="PS00463">
    <property type="entry name" value="ZN2_CY6_FUNGAL_1"/>
    <property type="match status" value="1"/>
</dbReference>
<evidence type="ECO:0008006" key="8">
    <source>
        <dbReference type="Google" id="ProtNLM"/>
    </source>
</evidence>
<dbReference type="GO" id="GO:0008270">
    <property type="term" value="F:zinc ion binding"/>
    <property type="evidence" value="ECO:0007669"/>
    <property type="project" value="InterPro"/>
</dbReference>
<evidence type="ECO:0000259" key="4">
    <source>
        <dbReference type="PROSITE" id="PS50048"/>
    </source>
</evidence>
<dbReference type="InterPro" id="IPR050335">
    <property type="entry name" value="ERT1_acuK_gluconeogen_tf"/>
</dbReference>
<feature type="compositionally biased region" description="Low complexity" evidence="3">
    <location>
        <begin position="193"/>
        <end position="207"/>
    </location>
</feature>
<feature type="region of interest" description="Disordered" evidence="3">
    <location>
        <begin position="359"/>
        <end position="385"/>
    </location>
</feature>
<feature type="region of interest" description="Disordered" evidence="3">
    <location>
        <begin position="83"/>
        <end position="102"/>
    </location>
</feature>
<feature type="region of interest" description="Disordered" evidence="3">
    <location>
        <begin position="628"/>
        <end position="686"/>
    </location>
</feature>
<feature type="compositionally biased region" description="Polar residues" evidence="3">
    <location>
        <begin position="183"/>
        <end position="192"/>
    </location>
</feature>
<feature type="region of interest" description="Disordered" evidence="3">
    <location>
        <begin position="404"/>
        <end position="451"/>
    </location>
</feature>
<feature type="region of interest" description="Disordered" evidence="3">
    <location>
        <begin position="239"/>
        <end position="288"/>
    </location>
</feature>
<name>A0A8H7RUL1_9FUNG</name>
<accession>A0A8H7RUL1</accession>
<protein>
    <recommendedName>
        <fullName evidence="8">Zn(2)-C6 fungal-type domain-containing protein</fullName>
    </recommendedName>
</protein>
<dbReference type="EMBL" id="JAEPRB010000307">
    <property type="protein sequence ID" value="KAG2217324.1"/>
    <property type="molecule type" value="Genomic_DNA"/>
</dbReference>
<feature type="compositionally biased region" description="Polar residues" evidence="3">
    <location>
        <begin position="239"/>
        <end position="257"/>
    </location>
</feature>
<sequence>MTTTALPPTTLPTEHANNFLASLAPAPTTASPLSTLFADSNSNPMDLDIAASIFPATPSSPLSFSPSFSLSLDVIPPSKVTPVLTPKESPRKESTTTVSASPPLMVPAKRGYKSHVPSACINCKKAHLACDVSRPCKRCVALGKTDTCQDIKHKKRGRPRLRDKQASGDGKGNDSGYEVMYGTIQTPSFTAHQQPSQPPLRQQSQPRPVAPHRTSPEVSQQQRQTTTISFIHEPIESFQEQQEQTQVPASQPQVQSNDHQHHFIQQKQQQLHQGNQNNSSAQPVDSNGTFIHEPVQLIPHTPFDELLYGSNNMMQQYMIPPYMTMPMQQQTFSQPEQQQHAPETMSLQMKIGNAFAQRPTSLPLAPAPSLPQQINQHQQRQHQLVVKQKDIRNNSDNDFIESANRQERQHSPQQQMDEKHVNKSKSPHSPINSRRFSMNYSNSNNGNSIGKERTDVNQAITFILSMEVCCARVSEEVTGMWGYYPQEFAHRSLYDFISPKDTDRLGRLHRLLLDNIVDVAKSKEPPTQTERTTSELFHKMEQEQLTAIAPGSSTFSDTLHVKKRSGEEELYEMLVCMGGGLGADLHQPTSHSNLYIIAQFRKYRYEVSAQNTLEDTIIARTTTSPGRLMSSSFTQTSSSSMLTNNNGKHSPKNDEKVLLGNNNKPSSNFNSGLKRNSSFLKPNPPFRHTMARTITDLCRGGPSMDMRSRSSLPSHYATSSHLNTISKIEPAKVNVAPITQRSSPSFASSSLKSSWQNRIGKSSFSSSSSSTSSSNNLYDQYHHHNDSNNSISSHGNNNNHNQRHLNNSSPDNSDSTSSSSSSSASTTTFTAPSSANAAAAAAAAATTVTKPTFVSAPLSSARESGSRYSTLGTYRFAPVPPTKMTTGSPHGGPNVTHPTTQYFLQTSSSTLNAAASAAQYSSRNTYHSASSMADNDKASGKTDSNRKVEMSIRSLLC</sequence>
<comment type="caution">
    <text evidence="6">The sequence shown here is derived from an EMBL/GenBank/DDBJ whole genome shotgun (WGS) entry which is preliminary data.</text>
</comment>
<proteinExistence type="predicted"/>
<dbReference type="Gene3D" id="3.30.450.20">
    <property type="entry name" value="PAS domain"/>
    <property type="match status" value="1"/>
</dbReference>
<feature type="compositionally biased region" description="Low complexity" evidence="3">
    <location>
        <begin position="630"/>
        <end position="640"/>
    </location>
</feature>
<dbReference type="PANTHER" id="PTHR47659:SF4">
    <property type="entry name" value="ZN(II)2CYS6 TRANSCRIPTION FACTOR (EUROFUNG)"/>
    <property type="match status" value="1"/>
</dbReference>
<evidence type="ECO:0000313" key="6">
    <source>
        <dbReference type="EMBL" id="KAG2217324.1"/>
    </source>
</evidence>
<feature type="domain" description="Zn(2)-C6 fungal-type" evidence="4">
    <location>
        <begin position="119"/>
        <end position="148"/>
    </location>
</feature>
<feature type="compositionally biased region" description="Polar residues" evidence="3">
    <location>
        <begin position="279"/>
        <end position="288"/>
    </location>
</feature>
<feature type="region of interest" description="Disordered" evidence="3">
    <location>
        <begin position="759"/>
        <end position="829"/>
    </location>
</feature>
<feature type="region of interest" description="Disordered" evidence="3">
    <location>
        <begin position="924"/>
        <end position="957"/>
    </location>
</feature>
<reference evidence="6 7" key="1">
    <citation type="submission" date="2020-12" db="EMBL/GenBank/DDBJ databases">
        <title>Metabolic potential, ecology and presence of endohyphal bacteria is reflected in genomic diversity of Mucoromycotina.</title>
        <authorList>
            <person name="Muszewska A."/>
            <person name="Okrasinska A."/>
            <person name="Steczkiewicz K."/>
            <person name="Drgas O."/>
            <person name="Orlowska M."/>
            <person name="Perlinska-Lenart U."/>
            <person name="Aleksandrzak-Piekarczyk T."/>
            <person name="Szatraj K."/>
            <person name="Zielenkiewicz U."/>
            <person name="Pilsyk S."/>
            <person name="Malc E."/>
            <person name="Mieczkowski P."/>
            <person name="Kruszewska J.S."/>
            <person name="Biernat P."/>
            <person name="Pawlowska J."/>
        </authorList>
    </citation>
    <scope>NUCLEOTIDE SEQUENCE [LARGE SCALE GENOMIC DNA]</scope>
    <source>
        <strain evidence="6 7">CBS 142.35</strain>
    </source>
</reference>
<feature type="region of interest" description="Disordered" evidence="3">
    <location>
        <begin position="700"/>
        <end position="723"/>
    </location>
</feature>
<dbReference type="CDD" id="cd00067">
    <property type="entry name" value="GAL4"/>
    <property type="match status" value="1"/>
</dbReference>
<dbReference type="SUPFAM" id="SSF55785">
    <property type="entry name" value="PYP-like sensor domain (PAS domain)"/>
    <property type="match status" value="1"/>
</dbReference>
<feature type="compositionally biased region" description="Polar residues" evidence="3">
    <location>
        <begin position="709"/>
        <end position="723"/>
    </location>
</feature>
<keyword evidence="2" id="KW-0539">Nucleus</keyword>
<feature type="compositionally biased region" description="Basic and acidic residues" evidence="3">
    <location>
        <begin position="934"/>
        <end position="950"/>
    </location>
</feature>
<feature type="compositionally biased region" description="Polar residues" evidence="3">
    <location>
        <begin position="427"/>
        <end position="436"/>
    </location>
</feature>
<dbReference type="PROSITE" id="PS50048">
    <property type="entry name" value="ZN2_CY6_FUNGAL_2"/>
    <property type="match status" value="1"/>
</dbReference>
<dbReference type="InterPro" id="IPR000014">
    <property type="entry name" value="PAS"/>
</dbReference>
<dbReference type="InterPro" id="IPR001138">
    <property type="entry name" value="Zn2Cys6_DnaBD"/>
</dbReference>
<evidence type="ECO:0000259" key="5">
    <source>
        <dbReference type="PROSITE" id="PS50112"/>
    </source>
</evidence>
<feature type="region of interest" description="Disordered" evidence="3">
    <location>
        <begin position="152"/>
        <end position="224"/>
    </location>
</feature>
<dbReference type="GO" id="GO:0000981">
    <property type="term" value="F:DNA-binding transcription factor activity, RNA polymerase II-specific"/>
    <property type="evidence" value="ECO:0007669"/>
    <property type="project" value="InterPro"/>
</dbReference>
<dbReference type="OrthoDB" id="1555531at2759"/>
<feature type="compositionally biased region" description="Low complexity" evidence="3">
    <location>
        <begin position="370"/>
        <end position="385"/>
    </location>
</feature>
<feature type="compositionally biased region" description="Low complexity" evidence="3">
    <location>
        <begin position="762"/>
        <end position="774"/>
    </location>
</feature>
<feature type="compositionally biased region" description="Polar residues" evidence="3">
    <location>
        <begin position="660"/>
        <end position="680"/>
    </location>
</feature>
<organism evidence="6 7">
    <name type="scientific">Circinella minor</name>
    <dbReference type="NCBI Taxonomy" id="1195481"/>
    <lineage>
        <taxon>Eukaryota</taxon>
        <taxon>Fungi</taxon>
        <taxon>Fungi incertae sedis</taxon>
        <taxon>Mucoromycota</taxon>
        <taxon>Mucoromycotina</taxon>
        <taxon>Mucoromycetes</taxon>
        <taxon>Mucorales</taxon>
        <taxon>Lichtheimiaceae</taxon>
        <taxon>Circinella</taxon>
    </lineage>
</organism>
<feature type="compositionally biased region" description="Low complexity" evidence="3">
    <location>
        <begin position="263"/>
        <end position="278"/>
    </location>
</feature>
<dbReference type="AlphaFoldDB" id="A0A8H7RUL1"/>
<evidence type="ECO:0000256" key="1">
    <source>
        <dbReference type="ARBA" id="ARBA00022723"/>
    </source>
</evidence>
<keyword evidence="1" id="KW-0479">Metal-binding</keyword>
<feature type="compositionally biased region" description="Polar residues" evidence="3">
    <location>
        <begin position="924"/>
        <end position="933"/>
    </location>
</feature>
<dbReference type="InterPro" id="IPR035965">
    <property type="entry name" value="PAS-like_dom_sf"/>
</dbReference>
<keyword evidence="7" id="KW-1185">Reference proteome</keyword>